<gene>
    <name evidence="2" type="ORF">DSL92_08685</name>
</gene>
<accession>A0A3S0QFH8</accession>
<comment type="caution">
    <text evidence="2">The sequence shown here is derived from an EMBL/GenBank/DDBJ whole genome shotgun (WGS) entry which is preliminary data.</text>
</comment>
<feature type="region of interest" description="Disordered" evidence="1">
    <location>
        <begin position="85"/>
        <end position="110"/>
    </location>
</feature>
<proteinExistence type="predicted"/>
<protein>
    <submittedName>
        <fullName evidence="2">Uncharacterized protein</fullName>
    </submittedName>
</protein>
<reference evidence="2" key="1">
    <citation type="submission" date="2018-12" db="EMBL/GenBank/DDBJ databases">
        <authorList>
            <person name="Jadhav K."/>
            <person name="Kushwaha B."/>
            <person name="Jadhav I."/>
        </authorList>
    </citation>
    <scope>NUCLEOTIDE SEQUENCE [LARGE SCALE GENOMIC DNA]</scope>
    <source>
        <strain evidence="2">SBS 10</strain>
    </source>
</reference>
<evidence type="ECO:0000313" key="2">
    <source>
        <dbReference type="EMBL" id="RUA21979.1"/>
    </source>
</evidence>
<organism evidence="2">
    <name type="scientific">Billgrantia gudaonensis</name>
    <dbReference type="NCBI Taxonomy" id="376427"/>
    <lineage>
        <taxon>Bacteria</taxon>
        <taxon>Pseudomonadati</taxon>
        <taxon>Pseudomonadota</taxon>
        <taxon>Gammaproteobacteria</taxon>
        <taxon>Oceanospirillales</taxon>
        <taxon>Halomonadaceae</taxon>
        <taxon>Billgrantia</taxon>
    </lineage>
</organism>
<evidence type="ECO:0000256" key="1">
    <source>
        <dbReference type="SAM" id="MobiDB-lite"/>
    </source>
</evidence>
<dbReference type="AlphaFoldDB" id="A0A3S0QFH8"/>
<sequence>MTFQANGMGVSDGAGLQYEVPEQLAFREDYSQTIVVDFSKPSMDAEVSISNLIVDEGEIGHVEAWLDGEQVGSWTFSGVDGATLNGEPVDLDTGGSHGSFQSADRRRLTS</sequence>
<dbReference type="EMBL" id="RXHI01000028">
    <property type="protein sequence ID" value="RUA21979.1"/>
    <property type="molecule type" value="Genomic_DNA"/>
</dbReference>
<name>A0A3S0QFH8_9GAMM</name>